<dbReference type="InterPro" id="IPR027640">
    <property type="entry name" value="Kinesin-like_fam"/>
</dbReference>
<reference evidence="15" key="2">
    <citation type="submission" date="2025-08" db="UniProtKB">
        <authorList>
            <consortium name="Ensembl"/>
        </authorList>
    </citation>
    <scope>IDENTIFICATION</scope>
</reference>
<dbReference type="FunFam" id="3.40.850.10:FF:000027">
    <property type="entry name" value="Kinesin-like protein"/>
    <property type="match status" value="1"/>
</dbReference>
<dbReference type="Ensembl" id="ENSCSET00000001994.1">
    <property type="protein sequence ID" value="ENSCSEP00000001959.1"/>
    <property type="gene ID" value="ENSCSEG00000001271.1"/>
</dbReference>
<keyword evidence="6 11" id="KW-0067">ATP-binding</keyword>
<keyword evidence="4 12" id="KW-0493">Microtubule</keyword>
<evidence type="ECO:0000256" key="1">
    <source>
        <dbReference type="ARBA" id="ARBA00004123"/>
    </source>
</evidence>
<evidence type="ECO:0000256" key="9">
    <source>
        <dbReference type="ARBA" id="ARBA00023212"/>
    </source>
</evidence>
<evidence type="ECO:0000256" key="11">
    <source>
        <dbReference type="PROSITE-ProRule" id="PRU00283"/>
    </source>
</evidence>
<feature type="domain" description="Kinesin motor" evidence="14">
    <location>
        <begin position="8"/>
        <end position="353"/>
    </location>
</feature>
<organism evidence="15 16">
    <name type="scientific">Cynoglossus semilaevis</name>
    <name type="common">Tongue sole</name>
    <dbReference type="NCBI Taxonomy" id="244447"/>
    <lineage>
        <taxon>Eukaryota</taxon>
        <taxon>Metazoa</taxon>
        <taxon>Chordata</taxon>
        <taxon>Craniata</taxon>
        <taxon>Vertebrata</taxon>
        <taxon>Euteleostomi</taxon>
        <taxon>Actinopterygii</taxon>
        <taxon>Neopterygii</taxon>
        <taxon>Teleostei</taxon>
        <taxon>Neoteleostei</taxon>
        <taxon>Acanthomorphata</taxon>
        <taxon>Carangaria</taxon>
        <taxon>Pleuronectiformes</taxon>
        <taxon>Pleuronectoidei</taxon>
        <taxon>Cynoglossidae</taxon>
        <taxon>Cynoglossinae</taxon>
        <taxon>Cynoglossus</taxon>
    </lineage>
</organism>
<comment type="similarity">
    <text evidence="11 12">Belongs to the TRAFAC class myosin-kinesin ATPase superfamily. Kinesin family.</text>
</comment>
<dbReference type="SMART" id="SM00129">
    <property type="entry name" value="KISc"/>
    <property type="match status" value="1"/>
</dbReference>
<keyword evidence="5 11" id="KW-0547">Nucleotide-binding</keyword>
<dbReference type="CDD" id="cd01370">
    <property type="entry name" value="KISc_KIP3_like"/>
    <property type="match status" value="1"/>
</dbReference>
<feature type="coiled-coil region" evidence="13">
    <location>
        <begin position="432"/>
        <end position="498"/>
    </location>
</feature>
<comment type="subcellular location">
    <subcellularLocation>
        <location evidence="2">Cytoplasm</location>
        <location evidence="2">Cytoskeleton</location>
    </subcellularLocation>
    <subcellularLocation>
        <location evidence="1">Nucleus</location>
    </subcellularLocation>
</comment>
<proteinExistence type="inferred from homology"/>
<dbReference type="Pfam" id="PF00225">
    <property type="entry name" value="Kinesin"/>
    <property type="match status" value="1"/>
</dbReference>
<feature type="binding site" evidence="11">
    <location>
        <begin position="111"/>
        <end position="118"/>
    </location>
    <ligand>
        <name>ATP</name>
        <dbReference type="ChEBI" id="CHEBI:30616"/>
    </ligand>
</feature>
<dbReference type="GO" id="GO:0005524">
    <property type="term" value="F:ATP binding"/>
    <property type="evidence" value="ECO:0007669"/>
    <property type="project" value="UniProtKB-UniRule"/>
</dbReference>
<protein>
    <recommendedName>
        <fullName evidence="12">Kinesin-like protein</fullName>
    </recommendedName>
</protein>
<keyword evidence="8 11" id="KW-0505">Motor protein</keyword>
<reference evidence="15" key="3">
    <citation type="submission" date="2025-09" db="UniProtKB">
        <authorList>
            <consortium name="Ensembl"/>
        </authorList>
    </citation>
    <scope>IDENTIFICATION</scope>
</reference>
<dbReference type="PANTHER" id="PTHR47968">
    <property type="entry name" value="CENTROMERE PROTEIN E"/>
    <property type="match status" value="1"/>
</dbReference>
<dbReference type="InterPro" id="IPR019821">
    <property type="entry name" value="Kinesin_motor_CS"/>
</dbReference>
<evidence type="ECO:0000256" key="3">
    <source>
        <dbReference type="ARBA" id="ARBA00022490"/>
    </source>
</evidence>
<keyword evidence="16" id="KW-1185">Reference proteome</keyword>
<dbReference type="PROSITE" id="PS00411">
    <property type="entry name" value="KINESIN_MOTOR_1"/>
    <property type="match status" value="1"/>
</dbReference>
<evidence type="ECO:0000256" key="8">
    <source>
        <dbReference type="ARBA" id="ARBA00023175"/>
    </source>
</evidence>
<dbReference type="GO" id="GO:0003777">
    <property type="term" value="F:microtubule motor activity"/>
    <property type="evidence" value="ECO:0007669"/>
    <property type="project" value="InterPro"/>
</dbReference>
<dbReference type="GO" id="GO:0000278">
    <property type="term" value="P:mitotic cell cycle"/>
    <property type="evidence" value="ECO:0007669"/>
    <property type="project" value="UniProtKB-ARBA"/>
</dbReference>
<keyword evidence="3" id="KW-0963">Cytoplasm</keyword>
<dbReference type="InterPro" id="IPR027417">
    <property type="entry name" value="P-loop_NTPase"/>
</dbReference>
<evidence type="ECO:0000256" key="5">
    <source>
        <dbReference type="ARBA" id="ARBA00022741"/>
    </source>
</evidence>
<dbReference type="GeneTree" id="ENSGT00940000159058"/>
<dbReference type="Proteomes" id="UP000265120">
    <property type="component" value="Chromosome 5"/>
</dbReference>
<evidence type="ECO:0000313" key="16">
    <source>
        <dbReference type="Proteomes" id="UP000265120"/>
    </source>
</evidence>
<dbReference type="InterPro" id="IPR001752">
    <property type="entry name" value="Kinesin_motor_dom"/>
</dbReference>
<dbReference type="PANTHER" id="PTHR47968:SF73">
    <property type="entry name" value="KINESIN-LIKE PROTEIN"/>
    <property type="match status" value="1"/>
</dbReference>
<reference evidence="15 16" key="1">
    <citation type="journal article" date="2014" name="Nat. Genet.">
        <title>Whole-genome sequence of a flatfish provides insights into ZW sex chromosome evolution and adaptation to a benthic lifestyle.</title>
        <authorList>
            <person name="Chen S."/>
            <person name="Zhang G."/>
            <person name="Shao C."/>
            <person name="Huang Q."/>
            <person name="Liu G."/>
            <person name="Zhang P."/>
            <person name="Song W."/>
            <person name="An N."/>
            <person name="Chalopin D."/>
            <person name="Volff J.N."/>
            <person name="Hong Y."/>
            <person name="Li Q."/>
            <person name="Sha Z."/>
            <person name="Zhou H."/>
            <person name="Xie M."/>
            <person name="Yu Q."/>
            <person name="Liu Y."/>
            <person name="Xiang H."/>
            <person name="Wang N."/>
            <person name="Wu K."/>
            <person name="Yang C."/>
            <person name="Zhou Q."/>
            <person name="Liao X."/>
            <person name="Yang L."/>
            <person name="Hu Q."/>
            <person name="Zhang J."/>
            <person name="Meng L."/>
            <person name="Jin L."/>
            <person name="Tian Y."/>
            <person name="Lian J."/>
            <person name="Yang J."/>
            <person name="Miao G."/>
            <person name="Liu S."/>
            <person name="Liang Z."/>
            <person name="Yan F."/>
            <person name="Li Y."/>
            <person name="Sun B."/>
            <person name="Zhang H."/>
            <person name="Zhang J."/>
            <person name="Zhu Y."/>
            <person name="Du M."/>
            <person name="Zhao Y."/>
            <person name="Schartl M."/>
            <person name="Tang Q."/>
            <person name="Wang J."/>
        </authorList>
    </citation>
    <scope>NUCLEOTIDE SEQUENCE</scope>
</reference>
<dbReference type="GO" id="GO:0007018">
    <property type="term" value="P:microtubule-based movement"/>
    <property type="evidence" value="ECO:0007669"/>
    <property type="project" value="InterPro"/>
</dbReference>
<keyword evidence="9" id="KW-0206">Cytoskeleton</keyword>
<evidence type="ECO:0000256" key="7">
    <source>
        <dbReference type="ARBA" id="ARBA00023054"/>
    </source>
</evidence>
<dbReference type="AlphaFoldDB" id="A0A3P8UJD3"/>
<dbReference type="GO" id="GO:0008017">
    <property type="term" value="F:microtubule binding"/>
    <property type="evidence" value="ECO:0007669"/>
    <property type="project" value="InterPro"/>
</dbReference>
<evidence type="ECO:0000313" key="15">
    <source>
        <dbReference type="Ensembl" id="ENSCSEP00000001959.1"/>
    </source>
</evidence>
<evidence type="ECO:0000256" key="4">
    <source>
        <dbReference type="ARBA" id="ARBA00022701"/>
    </source>
</evidence>
<dbReference type="GO" id="GO:0005819">
    <property type="term" value="C:spindle"/>
    <property type="evidence" value="ECO:0007669"/>
    <property type="project" value="UniProtKB-ARBA"/>
</dbReference>
<dbReference type="InterPro" id="IPR036961">
    <property type="entry name" value="Kinesin_motor_dom_sf"/>
</dbReference>
<dbReference type="Gene3D" id="3.40.850.10">
    <property type="entry name" value="Kinesin motor domain"/>
    <property type="match status" value="1"/>
</dbReference>
<evidence type="ECO:0000256" key="10">
    <source>
        <dbReference type="ARBA" id="ARBA00023242"/>
    </source>
</evidence>
<keyword evidence="7 13" id="KW-0175">Coiled coil</keyword>
<sequence>MAGDVCSHVKVVVRVRPTNDSELRENCRNVVQVVDNHMLIFDPKEEDLSCFGSKQGVRRHNINKKANKDLKFVFDHVFGENSTQVDIFENTTKVVLDGVMNGFNCTVFAYGATGAGKTHTMLGSQDNPGVMYRTMKELFKRMDDAKEEKEFAVAFSYLEVYNEQIRDLLSGTGPLAVREDSSKGVVVQGLTLHQPKSAEHILEALDIGNRNRTQHPTDMNATSSRSHAVFQIYLRQQDKTASLNPNACVAKMSLIDLAGSERASATNAKGARLREGANINRSLLALGNVINALADPKSKKAHIPYRDSKLTRLLKDSLGGNCRTVMIANVSPSSKSYDDTQNTLKYANRAKEIKSTLKSNVVSLDSHIGQYAVICEKQRQEILQLKQKLSEYEEKNMAPSSTNTMSSKTQAEIRRVSEALQQIFLSRTQIRTEQLDLERQMKENELRQLYSEEDNLQVQHFCAKEKTEKATCKHERKIASLRTQQQHISKRLKEAEVRFLENEGWLHRVENEMKLLKLNGQTSEVLDKELHCHRLELQVSDLQQQIKQMVVLTTLQDQENKRIQKMMGILLPAYSRHYSSLLGAGLVTAADEKQNHELEHLVLRERGVVWADQDGMGQLKGEETRVDAQKKNEGSTGLHSELAPLLSFSHVLYHQNSPCSKFSYILFLSLTCPFKNQMHPKTRKPIRRNLCASLPPQSPQVTAKGQVMGEGLCPLPCTPEPAQKPVQALPSCTSSSIDPNMTFEIPENDSPTTSNATIILGRTSPCDNSKPRDFSVSGQVHHPPPKLNEPKQMATKRVIDTITSMKCITVSVSMFCVLCFSGSEENKPRRVMRSISEGNLNLLAPPKSKSIFYKTSQQIKRVAKRM</sequence>
<dbReference type="SUPFAM" id="SSF52540">
    <property type="entry name" value="P-loop containing nucleoside triphosphate hydrolases"/>
    <property type="match status" value="1"/>
</dbReference>
<dbReference type="PROSITE" id="PS50067">
    <property type="entry name" value="KINESIN_MOTOR_2"/>
    <property type="match status" value="1"/>
</dbReference>
<accession>A0A3P8UJD3</accession>
<dbReference type="PRINTS" id="PR00380">
    <property type="entry name" value="KINESINHEAVY"/>
</dbReference>
<name>A0A3P8UJD3_CYNSE</name>
<dbReference type="GO" id="GO:0005874">
    <property type="term" value="C:microtubule"/>
    <property type="evidence" value="ECO:0007669"/>
    <property type="project" value="UniProtKB-KW"/>
</dbReference>
<evidence type="ECO:0000256" key="2">
    <source>
        <dbReference type="ARBA" id="ARBA00004245"/>
    </source>
</evidence>
<evidence type="ECO:0000256" key="6">
    <source>
        <dbReference type="ARBA" id="ARBA00022840"/>
    </source>
</evidence>
<evidence type="ECO:0000259" key="14">
    <source>
        <dbReference type="PROSITE" id="PS50067"/>
    </source>
</evidence>
<evidence type="ECO:0000256" key="13">
    <source>
        <dbReference type="SAM" id="Coils"/>
    </source>
</evidence>
<evidence type="ECO:0000256" key="12">
    <source>
        <dbReference type="RuleBase" id="RU000394"/>
    </source>
</evidence>
<dbReference type="GO" id="GO:0005634">
    <property type="term" value="C:nucleus"/>
    <property type="evidence" value="ECO:0007669"/>
    <property type="project" value="UniProtKB-SubCell"/>
</dbReference>
<keyword evidence="10" id="KW-0539">Nucleus</keyword>